<dbReference type="SUPFAM" id="SSF55729">
    <property type="entry name" value="Acyl-CoA N-acyltransferases (Nat)"/>
    <property type="match status" value="1"/>
</dbReference>
<keyword evidence="3" id="KW-1185">Reference proteome</keyword>
<evidence type="ECO:0000313" key="2">
    <source>
        <dbReference type="EMBL" id="NNU34129.1"/>
    </source>
</evidence>
<accession>A0ABX1W4B9</accession>
<dbReference type="InterPro" id="IPR013653">
    <property type="entry name" value="GCN5-like_dom"/>
</dbReference>
<evidence type="ECO:0000259" key="1">
    <source>
        <dbReference type="PROSITE" id="PS51186"/>
    </source>
</evidence>
<dbReference type="InterPro" id="IPR016181">
    <property type="entry name" value="Acyl_CoA_acyltransferase"/>
</dbReference>
<sequence>MEHVLDNPAYNALNTGNANLANGNEQIKYFSKEVSPFIGFKENLPDNFKQLHVLVPHGGPVGFVSPVETTIPAIWHVLHSVPCFQMVYTGDIVPMEDTDLIALTHDDIPQMLELTKLTNPGPFASRTIDFGHYRGIFDGDKLVAMAGQRMNPLPYAEVSAVCTHPDYTGRGYAKQLLQYHCNRIIAEGYVPFLHVRCDNARAIKVYENMGFETRTKMYFYILKKSV</sequence>
<protein>
    <submittedName>
        <fullName evidence="2">GNAT family N-acetyltransferase</fullName>
    </submittedName>
</protein>
<gene>
    <name evidence="2" type="ORF">HK413_08190</name>
</gene>
<dbReference type="InterPro" id="IPR000182">
    <property type="entry name" value="GNAT_dom"/>
</dbReference>
<name>A0ABX1W4B9_9SPHI</name>
<comment type="caution">
    <text evidence="2">The sequence shown here is derived from an EMBL/GenBank/DDBJ whole genome shotgun (WGS) entry which is preliminary data.</text>
</comment>
<feature type="domain" description="N-acetyltransferase" evidence="1">
    <location>
        <begin position="98"/>
        <end position="226"/>
    </location>
</feature>
<evidence type="ECO:0000313" key="3">
    <source>
        <dbReference type="Proteomes" id="UP000566071"/>
    </source>
</evidence>
<dbReference type="Proteomes" id="UP000566071">
    <property type="component" value="Unassembled WGS sequence"/>
</dbReference>
<dbReference type="RefSeq" id="WP_175269814.1">
    <property type="nucleotide sequence ID" value="NZ_JABFCR010000033.1"/>
</dbReference>
<dbReference type="CDD" id="cd04301">
    <property type="entry name" value="NAT_SF"/>
    <property type="match status" value="1"/>
</dbReference>
<reference evidence="2 3" key="1">
    <citation type="submission" date="2020-05" db="EMBL/GenBank/DDBJ databases">
        <authorList>
            <person name="Khan S.A."/>
            <person name="Jeon C.O."/>
            <person name="Chun B.H."/>
        </authorList>
    </citation>
    <scope>NUCLEOTIDE SEQUENCE [LARGE SCALE GENOMIC DNA]</scope>
    <source>
        <strain evidence="2 3">S1162</strain>
    </source>
</reference>
<proteinExistence type="predicted"/>
<dbReference type="Gene3D" id="3.40.630.30">
    <property type="match status" value="1"/>
</dbReference>
<dbReference type="PROSITE" id="PS51186">
    <property type="entry name" value="GNAT"/>
    <property type="match status" value="1"/>
</dbReference>
<dbReference type="EMBL" id="JABFCR010000033">
    <property type="protein sequence ID" value="NNU34129.1"/>
    <property type="molecule type" value="Genomic_DNA"/>
</dbReference>
<dbReference type="Pfam" id="PF08445">
    <property type="entry name" value="FR47"/>
    <property type="match status" value="1"/>
</dbReference>
<organism evidence="2 3">
    <name type="scientific">Mucilaginibacter humi</name>
    <dbReference type="NCBI Taxonomy" id="2732510"/>
    <lineage>
        <taxon>Bacteria</taxon>
        <taxon>Pseudomonadati</taxon>
        <taxon>Bacteroidota</taxon>
        <taxon>Sphingobacteriia</taxon>
        <taxon>Sphingobacteriales</taxon>
        <taxon>Sphingobacteriaceae</taxon>
        <taxon>Mucilaginibacter</taxon>
    </lineage>
</organism>